<name>A0ABT7II70_9GAMM</name>
<reference evidence="2 3" key="1">
    <citation type="submission" date="2023-06" db="EMBL/GenBank/DDBJ databases">
        <title>Marinobacter azerbaijanicus a moderately halophilic, isolated from Urmia Lake in Azerbaijan region of Iran.</title>
        <authorList>
            <person name="Sanchez-Porro C."/>
            <person name="Aghdam E.M."/>
            <person name="Saheb S.M."/>
            <person name="Tarhriz V."/>
            <person name="Kazemi E."/>
            <person name="Ammozegar M.A."/>
            <person name="Ventosa A."/>
            <person name="Hejazi M.S."/>
        </authorList>
    </citation>
    <scope>NUCLEOTIDE SEQUENCE [LARGE SCALE GENOMIC DNA]</scope>
    <source>
        <strain evidence="2 3">TBZ242</strain>
    </source>
</reference>
<evidence type="ECO:0000313" key="2">
    <source>
        <dbReference type="EMBL" id="MDL0433886.1"/>
    </source>
</evidence>
<sequence>MRIACLGGGPAGLYFAISMKRRDPGHEVVVIERNRPEDTFGWGVVLSDETLDNLAANDAESAARIRQHFAYWDDIAVIHDGVKTVSTGHGFCGIGRRQLLILLQQ</sequence>
<protein>
    <submittedName>
        <fullName evidence="2">FAD-dependent oxidoreductase</fullName>
    </submittedName>
</protein>
<gene>
    <name evidence="2" type="ORF">QPM17_22345</name>
</gene>
<evidence type="ECO:0000313" key="3">
    <source>
        <dbReference type="Proteomes" id="UP001227964"/>
    </source>
</evidence>
<comment type="caution">
    <text evidence="2">The sequence shown here is derived from an EMBL/GenBank/DDBJ whole genome shotgun (WGS) entry which is preliminary data.</text>
</comment>
<dbReference type="RefSeq" id="WP_285393935.1">
    <property type="nucleotide sequence ID" value="NZ_JASSVS010000022.1"/>
</dbReference>
<keyword evidence="3" id="KW-1185">Reference proteome</keyword>
<feature type="non-terminal residue" evidence="2">
    <location>
        <position position="105"/>
    </location>
</feature>
<proteinExistence type="predicted"/>
<dbReference type="InterPro" id="IPR023753">
    <property type="entry name" value="FAD/NAD-binding_dom"/>
</dbReference>
<accession>A0ABT7II70</accession>
<dbReference type="SUPFAM" id="SSF51905">
    <property type="entry name" value="FAD/NAD(P)-binding domain"/>
    <property type="match status" value="1"/>
</dbReference>
<dbReference type="Gene3D" id="3.50.50.60">
    <property type="entry name" value="FAD/NAD(P)-binding domain"/>
    <property type="match status" value="1"/>
</dbReference>
<evidence type="ECO:0000259" key="1">
    <source>
        <dbReference type="Pfam" id="PF07992"/>
    </source>
</evidence>
<dbReference type="InterPro" id="IPR036188">
    <property type="entry name" value="FAD/NAD-bd_sf"/>
</dbReference>
<dbReference type="EMBL" id="JASSVS010000022">
    <property type="protein sequence ID" value="MDL0433886.1"/>
    <property type="molecule type" value="Genomic_DNA"/>
</dbReference>
<organism evidence="2 3">
    <name type="scientific">Marinobacter azerbaijanicus</name>
    <dbReference type="NCBI Taxonomy" id="3050455"/>
    <lineage>
        <taxon>Bacteria</taxon>
        <taxon>Pseudomonadati</taxon>
        <taxon>Pseudomonadota</taxon>
        <taxon>Gammaproteobacteria</taxon>
        <taxon>Pseudomonadales</taxon>
        <taxon>Marinobacteraceae</taxon>
        <taxon>Marinobacter</taxon>
    </lineage>
</organism>
<dbReference type="Proteomes" id="UP001227964">
    <property type="component" value="Unassembled WGS sequence"/>
</dbReference>
<dbReference type="Pfam" id="PF07992">
    <property type="entry name" value="Pyr_redox_2"/>
    <property type="match status" value="1"/>
</dbReference>
<feature type="domain" description="FAD/NAD(P)-binding" evidence="1">
    <location>
        <begin position="2"/>
        <end position="79"/>
    </location>
</feature>